<dbReference type="GO" id="GO:0003908">
    <property type="term" value="F:methylated-DNA-[protein]-cysteine S-methyltransferase activity"/>
    <property type="evidence" value="ECO:0007669"/>
    <property type="project" value="UniProtKB-EC"/>
</dbReference>
<dbReference type="GO" id="GO:0046872">
    <property type="term" value="F:metal ion binding"/>
    <property type="evidence" value="ECO:0007669"/>
    <property type="project" value="UniProtKB-KW"/>
</dbReference>
<dbReference type="Pfam" id="PF02870">
    <property type="entry name" value="Methyltransf_1N"/>
    <property type="match status" value="1"/>
</dbReference>
<dbReference type="InterPro" id="IPR001497">
    <property type="entry name" value="MethylDNA_cys_MeTrfase_AS"/>
</dbReference>
<dbReference type="Gene3D" id="3.30.160.70">
    <property type="entry name" value="Methylated DNA-protein cysteine methyltransferase domain"/>
    <property type="match status" value="1"/>
</dbReference>
<dbReference type="InterPro" id="IPR036631">
    <property type="entry name" value="MGMT_N_sf"/>
</dbReference>
<dbReference type="OrthoDB" id="9802228at2"/>
<evidence type="ECO:0000259" key="16">
    <source>
        <dbReference type="Pfam" id="PF01035"/>
    </source>
</evidence>
<feature type="domain" description="Methylated-DNA-[protein]-cysteine S-methyltransferase DNA binding" evidence="16">
    <location>
        <begin position="79"/>
        <end position="161"/>
    </location>
</feature>
<comment type="caution">
    <text evidence="18">The sequence shown here is derived from an EMBL/GenBank/DDBJ whole genome shotgun (WGS) entry which is preliminary data.</text>
</comment>
<evidence type="ECO:0000256" key="6">
    <source>
        <dbReference type="ARBA" id="ARBA00015377"/>
    </source>
</evidence>
<name>A0A243Q796_9ACTN</name>
<dbReference type="SUPFAM" id="SSF46767">
    <property type="entry name" value="Methylated DNA-protein cysteine methyltransferase, C-terminal domain"/>
    <property type="match status" value="1"/>
</dbReference>
<evidence type="ECO:0000256" key="2">
    <source>
        <dbReference type="ARBA" id="ARBA00001947"/>
    </source>
</evidence>
<feature type="domain" description="Methylguanine DNA methyltransferase ribonuclease-like" evidence="17">
    <location>
        <begin position="8"/>
        <end position="71"/>
    </location>
</feature>
<dbReference type="RefSeq" id="WP_086536525.1">
    <property type="nucleotide sequence ID" value="NZ_NGFO01000021.1"/>
</dbReference>
<proteinExistence type="inferred from homology"/>
<organism evidence="18 19">
    <name type="scientific">Gordonia lacunae</name>
    <dbReference type="NCBI Taxonomy" id="417102"/>
    <lineage>
        <taxon>Bacteria</taxon>
        <taxon>Bacillati</taxon>
        <taxon>Actinomycetota</taxon>
        <taxon>Actinomycetes</taxon>
        <taxon>Mycobacteriales</taxon>
        <taxon>Gordoniaceae</taxon>
        <taxon>Gordonia</taxon>
    </lineage>
</organism>
<evidence type="ECO:0000256" key="5">
    <source>
        <dbReference type="ARBA" id="ARBA00011918"/>
    </source>
</evidence>
<dbReference type="InterPro" id="IPR036217">
    <property type="entry name" value="MethylDNA_cys_MeTrfase_DNAb"/>
</dbReference>
<comment type="similarity">
    <text evidence="4">Belongs to the MGMT family.</text>
</comment>
<comment type="catalytic activity">
    <reaction evidence="15">
        <text>a 6-O-methyl-2'-deoxyguanosine in DNA + L-cysteinyl-[protein] = S-methyl-L-cysteinyl-[protein] + a 2'-deoxyguanosine in DNA</text>
        <dbReference type="Rhea" id="RHEA:24000"/>
        <dbReference type="Rhea" id="RHEA-COMP:10131"/>
        <dbReference type="Rhea" id="RHEA-COMP:10132"/>
        <dbReference type="Rhea" id="RHEA-COMP:11367"/>
        <dbReference type="Rhea" id="RHEA-COMP:11368"/>
        <dbReference type="ChEBI" id="CHEBI:29950"/>
        <dbReference type="ChEBI" id="CHEBI:82612"/>
        <dbReference type="ChEBI" id="CHEBI:85445"/>
        <dbReference type="ChEBI" id="CHEBI:85448"/>
        <dbReference type="EC" id="2.1.1.63"/>
    </reaction>
</comment>
<evidence type="ECO:0000313" key="19">
    <source>
        <dbReference type="Proteomes" id="UP000194632"/>
    </source>
</evidence>
<dbReference type="Gene3D" id="1.10.10.10">
    <property type="entry name" value="Winged helix-like DNA-binding domain superfamily/Winged helix DNA-binding domain"/>
    <property type="match status" value="1"/>
</dbReference>
<dbReference type="CDD" id="cd06445">
    <property type="entry name" value="ATase"/>
    <property type="match status" value="1"/>
</dbReference>
<evidence type="ECO:0000256" key="1">
    <source>
        <dbReference type="ARBA" id="ARBA00001286"/>
    </source>
</evidence>
<evidence type="ECO:0000256" key="9">
    <source>
        <dbReference type="ARBA" id="ARBA00022679"/>
    </source>
</evidence>
<keyword evidence="11" id="KW-0227">DNA damage</keyword>
<evidence type="ECO:0000256" key="8">
    <source>
        <dbReference type="ARBA" id="ARBA00022603"/>
    </source>
</evidence>
<dbReference type="GO" id="GO:0032259">
    <property type="term" value="P:methylation"/>
    <property type="evidence" value="ECO:0007669"/>
    <property type="project" value="UniProtKB-KW"/>
</dbReference>
<dbReference type="SUPFAM" id="SSF53155">
    <property type="entry name" value="Methylated DNA-protein cysteine methyltransferase domain"/>
    <property type="match status" value="1"/>
</dbReference>
<evidence type="ECO:0000256" key="10">
    <source>
        <dbReference type="ARBA" id="ARBA00022723"/>
    </source>
</evidence>
<sequence>MSVPRRVLVPTPVGTVAVESDGSAVVRVAWPAGTEQAAGDDSIDPVLAEAVRQLRAYFAGELTEFDLPVDLGGMSDTARAVLTTLNRDVGHGDTITYGELAARTGTRVSARGVGTIMGINPVPLVIPCHRVIAGDGLGGYSGGESGRDLSTKRWLLEFEGALPPTLF</sequence>
<accession>A0A243Q796</accession>
<dbReference type="EMBL" id="NGFO01000021">
    <property type="protein sequence ID" value="OUC77382.1"/>
    <property type="molecule type" value="Genomic_DNA"/>
</dbReference>
<evidence type="ECO:0000259" key="17">
    <source>
        <dbReference type="Pfam" id="PF02870"/>
    </source>
</evidence>
<keyword evidence="8 18" id="KW-0489">Methyltransferase</keyword>
<dbReference type="Pfam" id="PF01035">
    <property type="entry name" value="DNA_binding_1"/>
    <property type="match status" value="1"/>
</dbReference>
<evidence type="ECO:0000256" key="7">
    <source>
        <dbReference type="ARBA" id="ARBA00022553"/>
    </source>
</evidence>
<comment type="cofactor">
    <cofactor evidence="2">
        <name>Zn(2+)</name>
        <dbReference type="ChEBI" id="CHEBI:29105"/>
    </cofactor>
</comment>
<evidence type="ECO:0000256" key="13">
    <source>
        <dbReference type="ARBA" id="ARBA00023125"/>
    </source>
</evidence>
<dbReference type="EC" id="2.1.1.63" evidence="5"/>
<dbReference type="Proteomes" id="UP000194632">
    <property type="component" value="Unassembled WGS sequence"/>
</dbReference>
<keyword evidence="10" id="KW-0479">Metal-binding</keyword>
<keyword evidence="12" id="KW-0862">Zinc</keyword>
<protein>
    <recommendedName>
        <fullName evidence="6">Methylated-DNA--protein-cysteine methyltransferase</fullName>
        <ecNumber evidence="5">2.1.1.63</ecNumber>
    </recommendedName>
</protein>
<dbReference type="STRING" id="417102.CA982_17390"/>
<dbReference type="AlphaFoldDB" id="A0A243Q796"/>
<comment type="function">
    <text evidence="3">Involved in the cellular defense against the biological effects of O6-methylguanine (O6-MeG) and O4-methylthymine (O4-MeT) in DNA. Repairs the methylated nucleobase in DNA by stoichiometrically transferring the methyl group to a cysteine residue in the enzyme. This is a suicide reaction: the enzyme is irreversibly inactivated.</text>
</comment>
<evidence type="ECO:0000256" key="4">
    <source>
        <dbReference type="ARBA" id="ARBA00008711"/>
    </source>
</evidence>
<dbReference type="InterPro" id="IPR008332">
    <property type="entry name" value="MethylG_MeTrfase_N"/>
</dbReference>
<keyword evidence="14" id="KW-0234">DNA repair</keyword>
<keyword evidence="9 18" id="KW-0808">Transferase</keyword>
<evidence type="ECO:0000256" key="12">
    <source>
        <dbReference type="ARBA" id="ARBA00022833"/>
    </source>
</evidence>
<dbReference type="PROSITE" id="PS00374">
    <property type="entry name" value="MGMT"/>
    <property type="match status" value="1"/>
</dbReference>
<dbReference type="PANTHER" id="PTHR46460:SF1">
    <property type="entry name" value="METHYLATED-DNA--PROTEIN-CYSTEINE METHYLTRANSFERASE"/>
    <property type="match status" value="1"/>
</dbReference>
<dbReference type="InterPro" id="IPR036388">
    <property type="entry name" value="WH-like_DNA-bd_sf"/>
</dbReference>
<dbReference type="PANTHER" id="PTHR46460">
    <property type="entry name" value="METHYLATED-DNA--PROTEIN-CYSTEINE METHYLTRANSFERASE"/>
    <property type="match status" value="1"/>
</dbReference>
<evidence type="ECO:0000256" key="15">
    <source>
        <dbReference type="ARBA" id="ARBA00049348"/>
    </source>
</evidence>
<dbReference type="NCBIfam" id="TIGR00589">
    <property type="entry name" value="ogt"/>
    <property type="match status" value="1"/>
</dbReference>
<keyword evidence="7" id="KW-0597">Phosphoprotein</keyword>
<evidence type="ECO:0000256" key="14">
    <source>
        <dbReference type="ARBA" id="ARBA00023204"/>
    </source>
</evidence>
<evidence type="ECO:0000256" key="11">
    <source>
        <dbReference type="ARBA" id="ARBA00022763"/>
    </source>
</evidence>
<keyword evidence="19" id="KW-1185">Reference proteome</keyword>
<dbReference type="InterPro" id="IPR014048">
    <property type="entry name" value="MethylDNA_cys_MeTrfase_DNA-bd"/>
</dbReference>
<reference evidence="18 19" key="1">
    <citation type="submission" date="2017-05" db="EMBL/GenBank/DDBJ databases">
        <title>Biotechnological potential of actinobacteria isolated from South African environments.</title>
        <authorList>
            <person name="Le Roes-Hill M."/>
            <person name="Prins A."/>
            <person name="Durrell K.A."/>
        </authorList>
    </citation>
    <scope>NUCLEOTIDE SEQUENCE [LARGE SCALE GENOMIC DNA]</scope>
    <source>
        <strain evidence="18">BS2</strain>
    </source>
</reference>
<comment type="catalytic activity">
    <reaction evidence="1">
        <text>a 4-O-methyl-thymidine in DNA + L-cysteinyl-[protein] = a thymidine in DNA + S-methyl-L-cysteinyl-[protein]</text>
        <dbReference type="Rhea" id="RHEA:53428"/>
        <dbReference type="Rhea" id="RHEA-COMP:10131"/>
        <dbReference type="Rhea" id="RHEA-COMP:10132"/>
        <dbReference type="Rhea" id="RHEA-COMP:13555"/>
        <dbReference type="Rhea" id="RHEA-COMP:13556"/>
        <dbReference type="ChEBI" id="CHEBI:29950"/>
        <dbReference type="ChEBI" id="CHEBI:82612"/>
        <dbReference type="ChEBI" id="CHEBI:137386"/>
        <dbReference type="ChEBI" id="CHEBI:137387"/>
        <dbReference type="EC" id="2.1.1.63"/>
    </reaction>
</comment>
<keyword evidence="13" id="KW-0238">DNA-binding</keyword>
<gene>
    <name evidence="18" type="ORF">CA982_17390</name>
</gene>
<evidence type="ECO:0000256" key="3">
    <source>
        <dbReference type="ARBA" id="ARBA00003317"/>
    </source>
</evidence>
<dbReference type="GO" id="GO:0003677">
    <property type="term" value="F:DNA binding"/>
    <property type="evidence" value="ECO:0007669"/>
    <property type="project" value="UniProtKB-KW"/>
</dbReference>
<dbReference type="GO" id="GO:0006281">
    <property type="term" value="P:DNA repair"/>
    <property type="evidence" value="ECO:0007669"/>
    <property type="project" value="UniProtKB-KW"/>
</dbReference>
<evidence type="ECO:0000313" key="18">
    <source>
        <dbReference type="EMBL" id="OUC77382.1"/>
    </source>
</evidence>